<comment type="caution">
    <text evidence="1">The sequence shown here is derived from an EMBL/GenBank/DDBJ whole genome shotgun (WGS) entry which is preliminary data.</text>
</comment>
<accession>A0A6A0AIH3</accession>
<reference evidence="1 2" key="1">
    <citation type="submission" date="2020-02" db="EMBL/GenBank/DDBJ databases">
        <title>Draft genome sequence of Haematococcus lacustris strain NIES-144.</title>
        <authorList>
            <person name="Morimoto D."/>
            <person name="Nakagawa S."/>
            <person name="Yoshida T."/>
            <person name="Sawayama S."/>
        </authorList>
    </citation>
    <scope>NUCLEOTIDE SEQUENCE [LARGE SCALE GENOMIC DNA]</scope>
    <source>
        <strain evidence="1 2">NIES-144</strain>
    </source>
</reference>
<feature type="non-terminal residue" evidence="1">
    <location>
        <position position="490"/>
    </location>
</feature>
<sequence>GPFADCPLCVTLPEEEGAAGAGPFDADGAAGGGAEGLCAPTPYPVAFSIDAVQKFCHFKSAGLASHAIQPRISTYVDIGLDGLDGVVQRRHAAGQLNLAYSMAGGDQGVDHSCSAQLSCSRPTAAKAAARGIDIYGVVGATCCHGVPARGLFCDMRTPEQFTYYLLLLERALPHATSCHIYPCQMENNARFQEGAAWRVGEQAEQSWARLKDMSPLVKYMTHAHRTDAMQIILGCIAFDKQGNMVDFLIGKHADMLKKKADLATQLAELKTKAAAAGITDGEDAAAQYQAQHQRTKTIAANADWPAEYVLLKLTTQAFRYMSGQVLLVDTCSDCLPMPTPEMADLLTDGKKVTQLGAMEEKVLMMGMAHRVNNLSGSWCSPDVAGSVHTLGLAKLKAAKMASLQSMVWQAVLLVTQLETQQKEWGVADKDTRALARQSQAKMKQAHQLVDQLALWEVLGTTQHPNQVRVTSSQLRSMVRGEPAPWEKESQ</sequence>
<evidence type="ECO:0000313" key="1">
    <source>
        <dbReference type="EMBL" id="GFH32700.1"/>
    </source>
</evidence>
<dbReference type="Proteomes" id="UP000485058">
    <property type="component" value="Unassembled WGS sequence"/>
</dbReference>
<organism evidence="1 2">
    <name type="scientific">Haematococcus lacustris</name>
    <name type="common">Green alga</name>
    <name type="synonym">Haematococcus pluvialis</name>
    <dbReference type="NCBI Taxonomy" id="44745"/>
    <lineage>
        <taxon>Eukaryota</taxon>
        <taxon>Viridiplantae</taxon>
        <taxon>Chlorophyta</taxon>
        <taxon>core chlorophytes</taxon>
        <taxon>Chlorophyceae</taxon>
        <taxon>CS clade</taxon>
        <taxon>Chlamydomonadales</taxon>
        <taxon>Haematococcaceae</taxon>
        <taxon>Haematococcus</taxon>
    </lineage>
</organism>
<keyword evidence="2" id="KW-1185">Reference proteome</keyword>
<name>A0A6A0AIH3_HAELA</name>
<protein>
    <submittedName>
        <fullName evidence="1">Uncharacterized protein</fullName>
    </submittedName>
</protein>
<dbReference type="AlphaFoldDB" id="A0A6A0AIH3"/>
<proteinExistence type="predicted"/>
<dbReference type="EMBL" id="BLLF01006997">
    <property type="protein sequence ID" value="GFH32700.1"/>
    <property type="molecule type" value="Genomic_DNA"/>
</dbReference>
<dbReference type="Pfam" id="PF18758">
    <property type="entry name" value="KDZ"/>
    <property type="match status" value="1"/>
</dbReference>
<dbReference type="InterPro" id="IPR040521">
    <property type="entry name" value="KDZ"/>
</dbReference>
<feature type="non-terminal residue" evidence="1">
    <location>
        <position position="1"/>
    </location>
</feature>
<gene>
    <name evidence="1" type="ORF">HaLaN_31962</name>
</gene>
<evidence type="ECO:0000313" key="2">
    <source>
        <dbReference type="Proteomes" id="UP000485058"/>
    </source>
</evidence>